<evidence type="ECO:0000256" key="2">
    <source>
        <dbReference type="PROSITE-ProRule" id="PRU00191"/>
    </source>
</evidence>
<organism evidence="4 5">
    <name type="scientific">Cyprinus carpio</name>
    <name type="common">Common carp</name>
    <dbReference type="NCBI Taxonomy" id="7962"/>
    <lineage>
        <taxon>Eukaryota</taxon>
        <taxon>Metazoa</taxon>
        <taxon>Chordata</taxon>
        <taxon>Craniata</taxon>
        <taxon>Vertebrata</taxon>
        <taxon>Euteleostomi</taxon>
        <taxon>Actinopterygii</taxon>
        <taxon>Neopterygii</taxon>
        <taxon>Teleostei</taxon>
        <taxon>Ostariophysi</taxon>
        <taxon>Cypriniformes</taxon>
        <taxon>Cyprinidae</taxon>
        <taxon>Cyprininae</taxon>
        <taxon>Cyprinus</taxon>
    </lineage>
</organism>
<dbReference type="Gene3D" id="3.30.505.10">
    <property type="entry name" value="SH2 domain"/>
    <property type="match status" value="1"/>
</dbReference>
<dbReference type="GO" id="GO:0007165">
    <property type="term" value="P:signal transduction"/>
    <property type="evidence" value="ECO:0007669"/>
    <property type="project" value="InterPro"/>
</dbReference>
<dbReference type="Pfam" id="PF00017">
    <property type="entry name" value="SH2"/>
    <property type="match status" value="1"/>
</dbReference>
<evidence type="ECO:0000313" key="4">
    <source>
        <dbReference type="Ensembl" id="ENSCCRP00015090398.1"/>
    </source>
</evidence>
<name>A0A8C1Y610_CYPCA</name>
<reference evidence="4" key="1">
    <citation type="submission" date="2025-08" db="UniProtKB">
        <authorList>
            <consortium name="Ensembl"/>
        </authorList>
    </citation>
    <scope>IDENTIFICATION</scope>
</reference>
<dbReference type="InterPro" id="IPR036860">
    <property type="entry name" value="SH2_dom_sf"/>
</dbReference>
<evidence type="ECO:0000256" key="1">
    <source>
        <dbReference type="ARBA" id="ARBA00022999"/>
    </source>
</evidence>
<accession>A0A8C1Y610</accession>
<proteinExistence type="predicted"/>
<dbReference type="Ensembl" id="ENSCCRT00015093313.1">
    <property type="protein sequence ID" value="ENSCCRP00015090398.1"/>
    <property type="gene ID" value="ENSCCRG00015036497.1"/>
</dbReference>
<dbReference type="PROSITE" id="PS50001">
    <property type="entry name" value="SH2"/>
    <property type="match status" value="1"/>
</dbReference>
<dbReference type="AlphaFoldDB" id="A0A8C1Y610"/>
<protein>
    <recommendedName>
        <fullName evidence="3">SH2 domain-containing protein</fullName>
    </recommendedName>
</protein>
<sequence>SFWQCICEHLDITEKYVLNIWNDGYIMGFLSKEREMALLSEKLPGTFLLRFSENSRWGGIIITWVECSKDGGEPVVHSIKSYARTDLNNISLPNITHVDFVRYYTSASDSKDFTFTFMHFLFFCPTDFLQVFDIIFPLLKQLSYNKLHLQSFNTS</sequence>
<feature type="domain" description="SH2" evidence="3">
    <location>
        <begin position="21"/>
        <end position="155"/>
    </location>
</feature>
<dbReference type="PANTHER" id="PTHR11801">
    <property type="entry name" value="SIGNAL TRANSDUCER AND ACTIVATOR OF TRANSCRIPTION"/>
    <property type="match status" value="1"/>
</dbReference>
<dbReference type="SUPFAM" id="SSF55550">
    <property type="entry name" value="SH2 domain"/>
    <property type="match status" value="1"/>
</dbReference>
<dbReference type="InterPro" id="IPR001217">
    <property type="entry name" value="STAT"/>
</dbReference>
<evidence type="ECO:0000259" key="3">
    <source>
        <dbReference type="PROSITE" id="PS50001"/>
    </source>
</evidence>
<keyword evidence="1 2" id="KW-0727">SH2 domain</keyword>
<dbReference type="GO" id="GO:0003700">
    <property type="term" value="F:DNA-binding transcription factor activity"/>
    <property type="evidence" value="ECO:0007669"/>
    <property type="project" value="InterPro"/>
</dbReference>
<dbReference type="Proteomes" id="UP000694700">
    <property type="component" value="Unplaced"/>
</dbReference>
<dbReference type="InterPro" id="IPR000980">
    <property type="entry name" value="SH2"/>
</dbReference>
<evidence type="ECO:0000313" key="5">
    <source>
        <dbReference type="Proteomes" id="UP000694700"/>
    </source>
</evidence>